<keyword evidence="3" id="KW-1185">Reference proteome</keyword>
<gene>
    <name evidence="2" type="ORF">SAMN05216203_0637</name>
</gene>
<dbReference type="RefSeq" id="WP_092008836.1">
    <property type="nucleotide sequence ID" value="NZ_FOYW01000001.1"/>
</dbReference>
<feature type="chain" id="PRO_5011476634" description="tRNA_anti-like" evidence="1">
    <location>
        <begin position="23"/>
        <end position="119"/>
    </location>
</feature>
<feature type="signal peptide" evidence="1">
    <location>
        <begin position="1"/>
        <end position="22"/>
    </location>
</feature>
<evidence type="ECO:0000256" key="1">
    <source>
        <dbReference type="SAM" id="SignalP"/>
    </source>
</evidence>
<proteinExistence type="predicted"/>
<evidence type="ECO:0000313" key="2">
    <source>
        <dbReference type="EMBL" id="SFR47603.1"/>
    </source>
</evidence>
<dbReference type="AlphaFoldDB" id="A0A1I6GZF7"/>
<organism evidence="2 3">
    <name type="scientific">Marinobacter daqiaonensis</name>
    <dbReference type="NCBI Taxonomy" id="650891"/>
    <lineage>
        <taxon>Bacteria</taxon>
        <taxon>Pseudomonadati</taxon>
        <taxon>Pseudomonadota</taxon>
        <taxon>Gammaproteobacteria</taxon>
        <taxon>Pseudomonadales</taxon>
        <taxon>Marinobacteraceae</taxon>
        <taxon>Marinobacter</taxon>
    </lineage>
</organism>
<sequence length="119" mass="12584">MKSVITAIALSTSLALAGPALASDDQKDRMKKGTMSMVGTVVDTTNVNLAGAAGSGHYLVKLESGKDKRRVVVDLGVQSDANKAIEKGDKIFAVGNAARINDRPVVFARYYGELQETTK</sequence>
<keyword evidence="1" id="KW-0732">Signal</keyword>
<dbReference type="Proteomes" id="UP000198644">
    <property type="component" value="Unassembled WGS sequence"/>
</dbReference>
<evidence type="ECO:0008006" key="4">
    <source>
        <dbReference type="Google" id="ProtNLM"/>
    </source>
</evidence>
<reference evidence="2 3" key="1">
    <citation type="submission" date="2016-10" db="EMBL/GenBank/DDBJ databases">
        <authorList>
            <person name="de Groot N.N."/>
        </authorList>
    </citation>
    <scope>NUCLEOTIDE SEQUENCE [LARGE SCALE GENOMIC DNA]</scope>
    <source>
        <strain evidence="2 3">CGMCC 1.9167</strain>
    </source>
</reference>
<name>A0A1I6GZF7_9GAMM</name>
<dbReference type="EMBL" id="FOYW01000001">
    <property type="protein sequence ID" value="SFR47603.1"/>
    <property type="molecule type" value="Genomic_DNA"/>
</dbReference>
<evidence type="ECO:0000313" key="3">
    <source>
        <dbReference type="Proteomes" id="UP000198644"/>
    </source>
</evidence>
<protein>
    <recommendedName>
        <fullName evidence="4">tRNA_anti-like</fullName>
    </recommendedName>
</protein>
<accession>A0A1I6GZF7</accession>